<evidence type="ECO:0000313" key="3">
    <source>
        <dbReference type="EMBL" id="MBH5335051.1"/>
    </source>
</evidence>
<feature type="region of interest" description="Disordered" evidence="1">
    <location>
        <begin position="1"/>
        <end position="20"/>
    </location>
</feature>
<evidence type="ECO:0000256" key="1">
    <source>
        <dbReference type="SAM" id="MobiDB-lite"/>
    </source>
</evidence>
<dbReference type="EMBL" id="JACYXC010000001">
    <property type="protein sequence ID" value="MBH5335051.1"/>
    <property type="molecule type" value="Genomic_DNA"/>
</dbReference>
<organism evidence="3 4">
    <name type="scientific">Streptomyces pactum</name>
    <dbReference type="NCBI Taxonomy" id="68249"/>
    <lineage>
        <taxon>Bacteria</taxon>
        <taxon>Bacillati</taxon>
        <taxon>Actinomycetota</taxon>
        <taxon>Actinomycetes</taxon>
        <taxon>Kitasatosporales</taxon>
        <taxon>Streptomycetaceae</taxon>
        <taxon>Streptomyces</taxon>
    </lineage>
</organism>
<dbReference type="RefSeq" id="WP_197988663.1">
    <property type="nucleotide sequence ID" value="NZ_JACYXC010000001.1"/>
</dbReference>
<keyword evidence="4" id="KW-1185">Reference proteome</keyword>
<sequence length="133" mass="14488">MPITRATPVDSIPEVLDPGSETTPARTVVLVEPSEKVLAGHYPGFPIFPGICLVEYVHQSALDTLPGQDGSWKLAAIESTRFVSPVFPGDTVTTELSWQQLPDTGAWRCKAVASTERGKAAQLRLRFEIRKGQ</sequence>
<dbReference type="SUPFAM" id="SSF54637">
    <property type="entry name" value="Thioesterase/thiol ester dehydrase-isomerase"/>
    <property type="match status" value="1"/>
</dbReference>
<feature type="domain" description="ApeI dehydratase-like" evidence="2">
    <location>
        <begin position="26"/>
        <end position="110"/>
    </location>
</feature>
<dbReference type="Pfam" id="PF22818">
    <property type="entry name" value="ApeI-like"/>
    <property type="match status" value="1"/>
</dbReference>
<dbReference type="Proteomes" id="UP000807371">
    <property type="component" value="Unassembled WGS sequence"/>
</dbReference>
<name>A0ABS0NIM2_9ACTN</name>
<comment type="caution">
    <text evidence="3">The sequence shown here is derived from an EMBL/GenBank/DDBJ whole genome shotgun (WGS) entry which is preliminary data.</text>
</comment>
<accession>A0ABS0NIM2</accession>
<dbReference type="InterPro" id="IPR054545">
    <property type="entry name" value="ApeI-like"/>
</dbReference>
<reference evidence="3 4" key="1">
    <citation type="submission" date="2020-09" db="EMBL/GenBank/DDBJ databases">
        <title>Biosynthesis of the nuclear factor of activated T cells inhibitor NFAT-133 and its congeners in Streptomyces pactum.</title>
        <authorList>
            <person name="Zhou W."/>
            <person name="Posri P."/>
            <person name="Abugrain M.E."/>
            <person name="Weisberg A.J."/>
            <person name="Chang J.H."/>
            <person name="Mahmud T."/>
        </authorList>
    </citation>
    <scope>NUCLEOTIDE SEQUENCE [LARGE SCALE GENOMIC DNA]</scope>
    <source>
        <strain evidence="3 4">ATCC 27456</strain>
    </source>
</reference>
<evidence type="ECO:0000259" key="2">
    <source>
        <dbReference type="Pfam" id="PF22818"/>
    </source>
</evidence>
<dbReference type="InterPro" id="IPR029069">
    <property type="entry name" value="HotDog_dom_sf"/>
</dbReference>
<dbReference type="Gene3D" id="3.10.129.10">
    <property type="entry name" value="Hotdog Thioesterase"/>
    <property type="match status" value="1"/>
</dbReference>
<protein>
    <submittedName>
        <fullName evidence="3">3-hydroxyacyl-ACP dehydratase</fullName>
    </submittedName>
</protein>
<evidence type="ECO:0000313" key="4">
    <source>
        <dbReference type="Proteomes" id="UP000807371"/>
    </source>
</evidence>
<gene>
    <name evidence="3" type="ORF">IHE55_09690</name>
</gene>
<proteinExistence type="predicted"/>